<feature type="domain" description="GGDEF" evidence="4">
    <location>
        <begin position="724"/>
        <end position="856"/>
    </location>
</feature>
<dbReference type="SMART" id="SM00267">
    <property type="entry name" value="GGDEF"/>
    <property type="match status" value="1"/>
</dbReference>
<evidence type="ECO:0000256" key="1">
    <source>
        <dbReference type="ARBA" id="ARBA00012528"/>
    </source>
</evidence>
<dbReference type="SUPFAM" id="SSF55785">
    <property type="entry name" value="PYP-like sensor domain (PAS domain)"/>
    <property type="match status" value="2"/>
</dbReference>
<dbReference type="PROSITE" id="PS50887">
    <property type="entry name" value="GGDEF"/>
    <property type="match status" value="1"/>
</dbReference>
<dbReference type="PANTHER" id="PTHR45138:SF9">
    <property type="entry name" value="DIGUANYLATE CYCLASE DGCM-RELATED"/>
    <property type="match status" value="1"/>
</dbReference>
<keyword evidence="3" id="KW-0472">Membrane</keyword>
<feature type="transmembrane region" description="Helical" evidence="3">
    <location>
        <begin position="165"/>
        <end position="187"/>
    </location>
</feature>
<dbReference type="InterPro" id="IPR043128">
    <property type="entry name" value="Rev_trsase/Diguanyl_cyclase"/>
</dbReference>
<dbReference type="InterPro" id="IPR001610">
    <property type="entry name" value="PAC"/>
</dbReference>
<dbReference type="SUPFAM" id="SSF55073">
    <property type="entry name" value="Nucleotide cyclase"/>
    <property type="match status" value="1"/>
</dbReference>
<feature type="transmembrane region" description="Helical" evidence="3">
    <location>
        <begin position="106"/>
        <end position="125"/>
    </location>
</feature>
<accession>A0ABS9K6G2</accession>
<protein>
    <recommendedName>
        <fullName evidence="1">diguanylate cyclase</fullName>
        <ecNumber evidence="1">2.7.7.65</ecNumber>
    </recommendedName>
</protein>
<dbReference type="EMBL" id="JAKLTN010000004">
    <property type="protein sequence ID" value="MCG2578761.1"/>
    <property type="molecule type" value="Genomic_DNA"/>
</dbReference>
<comment type="catalytic activity">
    <reaction evidence="2">
        <text>2 GTP = 3',3'-c-di-GMP + 2 diphosphate</text>
        <dbReference type="Rhea" id="RHEA:24898"/>
        <dbReference type="ChEBI" id="CHEBI:33019"/>
        <dbReference type="ChEBI" id="CHEBI:37565"/>
        <dbReference type="ChEBI" id="CHEBI:58805"/>
        <dbReference type="EC" id="2.7.7.65"/>
    </reaction>
</comment>
<keyword evidence="3" id="KW-1133">Transmembrane helix</keyword>
<dbReference type="Pfam" id="PF08447">
    <property type="entry name" value="PAS_3"/>
    <property type="match status" value="1"/>
</dbReference>
<reference evidence="5" key="1">
    <citation type="submission" date="2022-01" db="EMBL/GenBank/DDBJ databases">
        <authorList>
            <person name="Jo J.-H."/>
            <person name="Im W.-T."/>
        </authorList>
    </citation>
    <scope>NUCLEOTIDE SEQUENCE</scope>
    <source>
        <strain evidence="5">XY25</strain>
    </source>
</reference>
<dbReference type="InterPro" id="IPR000014">
    <property type="entry name" value="PAS"/>
</dbReference>
<evidence type="ECO:0000256" key="3">
    <source>
        <dbReference type="SAM" id="Phobius"/>
    </source>
</evidence>
<keyword evidence="5" id="KW-0548">Nucleotidyltransferase</keyword>
<keyword evidence="6" id="KW-1185">Reference proteome</keyword>
<dbReference type="PANTHER" id="PTHR45138">
    <property type="entry name" value="REGULATORY COMPONENTS OF SENSORY TRANSDUCTION SYSTEM"/>
    <property type="match status" value="1"/>
</dbReference>
<gene>
    <name evidence="5" type="ORF">LZ012_17320</name>
</gene>
<dbReference type="GO" id="GO:0052621">
    <property type="term" value="F:diguanylate cyclase activity"/>
    <property type="evidence" value="ECO:0007669"/>
    <property type="project" value="UniProtKB-EC"/>
</dbReference>
<dbReference type="CDD" id="cd00130">
    <property type="entry name" value="PAS"/>
    <property type="match status" value="2"/>
</dbReference>
<evidence type="ECO:0000259" key="4">
    <source>
        <dbReference type="PROSITE" id="PS50887"/>
    </source>
</evidence>
<organism evidence="5 6">
    <name type="scientific">Dechloromonas hankyongensis</name>
    <dbReference type="NCBI Taxonomy" id="2908002"/>
    <lineage>
        <taxon>Bacteria</taxon>
        <taxon>Pseudomonadati</taxon>
        <taxon>Pseudomonadota</taxon>
        <taxon>Betaproteobacteria</taxon>
        <taxon>Rhodocyclales</taxon>
        <taxon>Azonexaceae</taxon>
        <taxon>Dechloromonas</taxon>
    </lineage>
</organism>
<feature type="transmembrane region" description="Helical" evidence="3">
    <location>
        <begin position="76"/>
        <end position="94"/>
    </location>
</feature>
<evidence type="ECO:0000313" key="5">
    <source>
        <dbReference type="EMBL" id="MCG2578761.1"/>
    </source>
</evidence>
<sequence>MSNLDLSWLSVLSFGFAAIAGACFVTFAQRWSPQTGQSFGRLLAASIVIAFGWWSAVLLSQLALSSLPPTLGELDAALLAVPPLVGGIMAALLLETSRQPLRRVLGAAGALTAAALLPPASIAQVTPFGMLWPLLLLAAGLVFVCLFPALMLISPESPSAWRNVGALLLLAVGILLPQIFRLAWWPADHGTAVVDESAWLSRVVVLDTGATIALFMLIQRLLGRDSQLRDAASPEAELAARLQAASVEKDSLVHYQERRCEHIIQSADVGIFEWEIRTGTLSLGGTWASMLDYEDEQATQLSRIPDPWRQLCHPHETALAQRLLRQLARGQREQALCELRLRSARNSWHWVMVNARVVEHFPDGRPQRVLGTLVDIDRLKRAEYALLAERRLFASGPVIVLTFEAVPPHRLRHASSNLPDARGYPEQHQPLGEPLAALFHRDDADGLAELMVRVVDQPGVPVQREVRVVRADNSWRWYVLHVVADRPEASALRAYLVDINRLKEAESNIAAHNLTLQGMVQKMAATQHFMQTLQQFTELLQVCENEAESRQIITQGGPQLFPDWSGALTVAGVSGLMEVIASWGEPFTSERTEETDCWAVRRGHLHQSNADSSALSPVCGHFGAGPTLPPGIQHAICAPLLKSFERPGVLHLIAHRKMNSDELSAITWGAELFADALKLSLGNLRLRASLREQAVHDVMTDLFNRRYFDEVLHREVSRSERTGEGLILGIIDIDHFKSFNDSFGHDAGDRVLRTVAEQLQDFVRAYDIACRVGGEELAVIMPRAHIEEGFARLDQLRQEIRGHRLTHNGVRLPAITVSIGIAELDGNSADSLLRRADAALYAAKHEGRDRVMRWDPSMDLAFSSALAQGERRPTRH</sequence>
<dbReference type="RefSeq" id="WP_275712154.1">
    <property type="nucleotide sequence ID" value="NZ_JAKLTN010000004.1"/>
</dbReference>
<dbReference type="InterPro" id="IPR035965">
    <property type="entry name" value="PAS-like_dom_sf"/>
</dbReference>
<dbReference type="Proteomes" id="UP001165384">
    <property type="component" value="Unassembled WGS sequence"/>
</dbReference>
<evidence type="ECO:0000313" key="6">
    <source>
        <dbReference type="Proteomes" id="UP001165384"/>
    </source>
</evidence>
<comment type="caution">
    <text evidence="5">The sequence shown here is derived from an EMBL/GenBank/DDBJ whole genome shotgun (WGS) entry which is preliminary data.</text>
</comment>
<dbReference type="SMART" id="SM00086">
    <property type="entry name" value="PAC"/>
    <property type="match status" value="2"/>
</dbReference>
<name>A0ABS9K6G2_9RHOO</name>
<feature type="transmembrane region" description="Helical" evidence="3">
    <location>
        <begin position="39"/>
        <end position="64"/>
    </location>
</feature>
<dbReference type="InterPro" id="IPR013655">
    <property type="entry name" value="PAS_fold_3"/>
</dbReference>
<dbReference type="CDD" id="cd01949">
    <property type="entry name" value="GGDEF"/>
    <property type="match status" value="1"/>
</dbReference>
<keyword evidence="3" id="KW-0812">Transmembrane</keyword>
<keyword evidence="5" id="KW-0808">Transferase</keyword>
<dbReference type="InterPro" id="IPR050469">
    <property type="entry name" value="Diguanylate_Cyclase"/>
</dbReference>
<dbReference type="Pfam" id="PF00990">
    <property type="entry name" value="GGDEF"/>
    <property type="match status" value="1"/>
</dbReference>
<feature type="transmembrane region" description="Helical" evidence="3">
    <location>
        <begin position="131"/>
        <end position="153"/>
    </location>
</feature>
<dbReference type="InterPro" id="IPR029787">
    <property type="entry name" value="Nucleotide_cyclase"/>
</dbReference>
<dbReference type="NCBIfam" id="TIGR00254">
    <property type="entry name" value="GGDEF"/>
    <property type="match status" value="1"/>
</dbReference>
<dbReference type="InterPro" id="IPR000160">
    <property type="entry name" value="GGDEF_dom"/>
</dbReference>
<dbReference type="EC" id="2.7.7.65" evidence="1"/>
<dbReference type="Gene3D" id="3.30.450.20">
    <property type="entry name" value="PAS domain"/>
    <property type="match status" value="2"/>
</dbReference>
<proteinExistence type="predicted"/>
<dbReference type="Gene3D" id="3.30.70.270">
    <property type="match status" value="1"/>
</dbReference>
<evidence type="ECO:0000256" key="2">
    <source>
        <dbReference type="ARBA" id="ARBA00034247"/>
    </source>
</evidence>
<feature type="transmembrane region" description="Helical" evidence="3">
    <location>
        <begin position="6"/>
        <end position="27"/>
    </location>
</feature>